<evidence type="ECO:0000256" key="8">
    <source>
        <dbReference type="SAM" id="Phobius"/>
    </source>
</evidence>
<feature type="domain" description="Histidine kinase" evidence="9">
    <location>
        <begin position="202"/>
        <end position="411"/>
    </location>
</feature>
<dbReference type="Pfam" id="PF02518">
    <property type="entry name" value="HATPase_c"/>
    <property type="match status" value="1"/>
</dbReference>
<dbReference type="Gene3D" id="1.10.287.130">
    <property type="match status" value="1"/>
</dbReference>
<evidence type="ECO:0000256" key="2">
    <source>
        <dbReference type="ARBA" id="ARBA00004370"/>
    </source>
</evidence>
<keyword evidence="11" id="KW-1185">Reference proteome</keyword>
<dbReference type="EC" id="2.7.13.3" evidence="3"/>
<dbReference type="SMART" id="SM00388">
    <property type="entry name" value="HisKA"/>
    <property type="match status" value="1"/>
</dbReference>
<dbReference type="Pfam" id="PF00512">
    <property type="entry name" value="HisKA"/>
    <property type="match status" value="1"/>
</dbReference>
<dbReference type="InterPro" id="IPR005467">
    <property type="entry name" value="His_kinase_dom"/>
</dbReference>
<reference evidence="10 11" key="1">
    <citation type="submission" date="2023-07" db="EMBL/GenBank/DDBJ databases">
        <title>Genomic Encyclopedia of Type Strains, Phase IV (KMG-IV): sequencing the most valuable type-strain genomes for metagenomic binning, comparative biology and taxonomic classification.</title>
        <authorList>
            <person name="Goeker M."/>
        </authorList>
    </citation>
    <scope>NUCLEOTIDE SEQUENCE [LARGE SCALE GENOMIC DNA]</scope>
    <source>
        <strain evidence="10 11">DSM 105143</strain>
    </source>
</reference>
<keyword evidence="8" id="KW-0812">Transmembrane</keyword>
<dbReference type="PANTHER" id="PTHR45453:SF1">
    <property type="entry name" value="PHOSPHATE REGULON SENSOR PROTEIN PHOR"/>
    <property type="match status" value="1"/>
</dbReference>
<dbReference type="InterPro" id="IPR003661">
    <property type="entry name" value="HisK_dim/P_dom"/>
</dbReference>
<keyword evidence="4" id="KW-0597">Phosphoprotein</keyword>
<dbReference type="InterPro" id="IPR003594">
    <property type="entry name" value="HATPase_dom"/>
</dbReference>
<comment type="catalytic activity">
    <reaction evidence="1">
        <text>ATP + protein L-histidine = ADP + protein N-phospho-L-histidine.</text>
        <dbReference type="EC" id="2.7.13.3"/>
    </reaction>
</comment>
<protein>
    <recommendedName>
        <fullName evidence="3">histidine kinase</fullName>
        <ecNumber evidence="3">2.7.13.3</ecNumber>
    </recommendedName>
</protein>
<dbReference type="Gene3D" id="3.30.565.10">
    <property type="entry name" value="Histidine kinase-like ATPase, C-terminal domain"/>
    <property type="match status" value="1"/>
</dbReference>
<organism evidence="10 11">
    <name type="scientific">Streptococcus moroccensis</name>
    <dbReference type="NCBI Taxonomy" id="1451356"/>
    <lineage>
        <taxon>Bacteria</taxon>
        <taxon>Bacillati</taxon>
        <taxon>Bacillota</taxon>
        <taxon>Bacilli</taxon>
        <taxon>Lactobacillales</taxon>
        <taxon>Streptococcaceae</taxon>
        <taxon>Streptococcus</taxon>
    </lineage>
</organism>
<evidence type="ECO:0000256" key="7">
    <source>
        <dbReference type="ARBA" id="ARBA00023012"/>
    </source>
</evidence>
<dbReference type="CDD" id="cd00082">
    <property type="entry name" value="HisKA"/>
    <property type="match status" value="1"/>
</dbReference>
<dbReference type="Proteomes" id="UP001223079">
    <property type="component" value="Unassembled WGS sequence"/>
</dbReference>
<comment type="subcellular location">
    <subcellularLocation>
        <location evidence="2">Membrane</location>
    </subcellularLocation>
</comment>
<dbReference type="PROSITE" id="PS50109">
    <property type="entry name" value="HIS_KIN"/>
    <property type="match status" value="1"/>
</dbReference>
<dbReference type="GO" id="GO:0016301">
    <property type="term" value="F:kinase activity"/>
    <property type="evidence" value="ECO:0007669"/>
    <property type="project" value="UniProtKB-KW"/>
</dbReference>
<keyword evidence="6 10" id="KW-0418">Kinase</keyword>
<evidence type="ECO:0000256" key="1">
    <source>
        <dbReference type="ARBA" id="ARBA00000085"/>
    </source>
</evidence>
<keyword evidence="7" id="KW-0902">Two-component regulatory system</keyword>
<feature type="transmembrane region" description="Helical" evidence="8">
    <location>
        <begin position="9"/>
        <end position="28"/>
    </location>
</feature>
<keyword evidence="8" id="KW-1133">Transmembrane helix</keyword>
<evidence type="ECO:0000313" key="10">
    <source>
        <dbReference type="EMBL" id="MDQ0222523.1"/>
    </source>
</evidence>
<evidence type="ECO:0000256" key="4">
    <source>
        <dbReference type="ARBA" id="ARBA00022553"/>
    </source>
</evidence>
<dbReference type="InterPro" id="IPR036097">
    <property type="entry name" value="HisK_dim/P_sf"/>
</dbReference>
<evidence type="ECO:0000259" key="9">
    <source>
        <dbReference type="PROSITE" id="PS50109"/>
    </source>
</evidence>
<evidence type="ECO:0000256" key="5">
    <source>
        <dbReference type="ARBA" id="ARBA00022679"/>
    </source>
</evidence>
<dbReference type="RefSeq" id="WP_307121712.1">
    <property type="nucleotide sequence ID" value="NZ_JAUSTM010000008.1"/>
</dbReference>
<sequence length="411" mass="46917">MIQRLRRQFILIAAIAIIVILSSVIGVLNSVQYYQSQKQIDSILTILVENKGKFPSVSEAKDQFGETTNEDFLHQYRYFSLTLDENNEVQDSYLDQISAFTVSEIEDQVVDRVVSSGRKSGIFRNKQQAYAYRLADLEDDETLLVVLDVTTFYTSQTRMHRLSMVMFGSNFLIFILIVTVLSARVVEPFVANYERQKRFITNAGHELKTPLAIISANTELQEMLDGETEWSKSTKEQTERLTSLINQMVLLAKMEEMPDIELIDINFSKVVADVSQNFKSLTTKNQLDYHVSIQPDVIVQAEEKALFELVTILLDNACKYCDPGGQVIVSLSQSTRLRKKARLVISNTYVAGKDVDYSRFFDRFYRQDQSHSSDVKGFGIGLSMAERSVQLFKGRLDVSHKDELIHFTVTL</sequence>
<name>A0ABT9YR89_9STRE</name>
<evidence type="ECO:0000256" key="3">
    <source>
        <dbReference type="ARBA" id="ARBA00012438"/>
    </source>
</evidence>
<dbReference type="EMBL" id="JAUSTM010000008">
    <property type="protein sequence ID" value="MDQ0222523.1"/>
    <property type="molecule type" value="Genomic_DNA"/>
</dbReference>
<dbReference type="SMART" id="SM00387">
    <property type="entry name" value="HATPase_c"/>
    <property type="match status" value="1"/>
</dbReference>
<dbReference type="InterPro" id="IPR036890">
    <property type="entry name" value="HATPase_C_sf"/>
</dbReference>
<dbReference type="PANTHER" id="PTHR45453">
    <property type="entry name" value="PHOSPHATE REGULON SENSOR PROTEIN PHOR"/>
    <property type="match status" value="1"/>
</dbReference>
<evidence type="ECO:0000256" key="6">
    <source>
        <dbReference type="ARBA" id="ARBA00022777"/>
    </source>
</evidence>
<feature type="transmembrane region" description="Helical" evidence="8">
    <location>
        <begin position="164"/>
        <end position="186"/>
    </location>
</feature>
<dbReference type="SUPFAM" id="SSF47384">
    <property type="entry name" value="Homodimeric domain of signal transducing histidine kinase"/>
    <property type="match status" value="1"/>
</dbReference>
<evidence type="ECO:0000313" key="11">
    <source>
        <dbReference type="Proteomes" id="UP001223079"/>
    </source>
</evidence>
<proteinExistence type="predicted"/>
<comment type="caution">
    <text evidence="10">The sequence shown here is derived from an EMBL/GenBank/DDBJ whole genome shotgun (WGS) entry which is preliminary data.</text>
</comment>
<keyword evidence="8" id="KW-0472">Membrane</keyword>
<accession>A0ABT9YR89</accession>
<keyword evidence="5" id="KW-0808">Transferase</keyword>
<dbReference type="SUPFAM" id="SSF55874">
    <property type="entry name" value="ATPase domain of HSP90 chaperone/DNA topoisomerase II/histidine kinase"/>
    <property type="match status" value="1"/>
</dbReference>
<dbReference type="InterPro" id="IPR050351">
    <property type="entry name" value="BphY/WalK/GraS-like"/>
</dbReference>
<gene>
    <name evidence="10" type="ORF">J2S23_001075</name>
</gene>